<comment type="caution">
    <text evidence="1">The sequence shown here is derived from an EMBL/GenBank/DDBJ whole genome shotgun (WGS) entry which is preliminary data.</text>
</comment>
<reference evidence="1 2" key="1">
    <citation type="submission" date="2019-04" db="EMBL/GenBank/DDBJ databases">
        <authorList>
            <person name="Dong K."/>
        </authorList>
    </citation>
    <scope>NUCLEOTIDE SEQUENCE [LARGE SCALE GENOMIC DNA]</scope>
    <source>
        <strain evidence="2">dk3543</strain>
    </source>
</reference>
<dbReference type="OrthoDB" id="5188280at2"/>
<organism evidence="1 2">
    <name type="scientific">Nocardioides jishulii</name>
    <dbReference type="NCBI Taxonomy" id="2575440"/>
    <lineage>
        <taxon>Bacteria</taxon>
        <taxon>Bacillati</taxon>
        <taxon>Actinomycetota</taxon>
        <taxon>Actinomycetes</taxon>
        <taxon>Propionibacteriales</taxon>
        <taxon>Nocardioidaceae</taxon>
        <taxon>Nocardioides</taxon>
    </lineage>
</organism>
<dbReference type="AlphaFoldDB" id="A0A4U2YH98"/>
<dbReference type="RefSeq" id="WP_137067450.1">
    <property type="nucleotide sequence ID" value="NZ_CP040748.1"/>
</dbReference>
<evidence type="ECO:0000313" key="2">
    <source>
        <dbReference type="Proteomes" id="UP000307808"/>
    </source>
</evidence>
<evidence type="ECO:0000313" key="1">
    <source>
        <dbReference type="EMBL" id="TKI60417.1"/>
    </source>
</evidence>
<evidence type="ECO:0008006" key="3">
    <source>
        <dbReference type="Google" id="ProtNLM"/>
    </source>
</evidence>
<dbReference type="EMBL" id="SZPY01000005">
    <property type="protein sequence ID" value="TKI60417.1"/>
    <property type="molecule type" value="Genomic_DNA"/>
</dbReference>
<name>A0A4U2YH98_9ACTN</name>
<proteinExistence type="predicted"/>
<keyword evidence="2" id="KW-1185">Reference proteome</keyword>
<accession>A0A4U2YH98</accession>
<dbReference type="Proteomes" id="UP000307808">
    <property type="component" value="Unassembled WGS sequence"/>
</dbReference>
<gene>
    <name evidence="1" type="ORF">FC770_16630</name>
</gene>
<protein>
    <recommendedName>
        <fullName evidence="3">DNA-directed RNA polymerase subunit beta</fullName>
    </recommendedName>
</protein>
<sequence>MSDPRPEARRHHRPVVRTDAFFEEMTGSDPAQVREAGELAATMLVRGVRREGDEVLIDRVVRLAETEGLEVLADIWSGSPSDSLAGTLWRLYLLTTWVKTNPHRVAEEFRAGRGTAQAAGVVSGIADPPGPEQVLAMIDEVLHGIVRGDFVDVLHRAAAFSHVVATGRAHLGHASHDETVRMLQLAEQLEAASRLEAQGALV</sequence>